<evidence type="ECO:0000313" key="2">
    <source>
        <dbReference type="EMBL" id="MQY08883.1"/>
    </source>
</evidence>
<dbReference type="EMBL" id="WEGH01000005">
    <property type="protein sequence ID" value="MQY08883.1"/>
    <property type="molecule type" value="Genomic_DNA"/>
</dbReference>
<sequence>MASPRTPEDFGAAFTALLRAAGLSVDQVVAALPGVMGRASLYDWRKGAHLPTGTGPLLEVVQLCLDHTAQRAGAGEGGLPGTVEGWVELLAEAKQSRDSRQPLGGPPSGDRRTAPASSAGGSAIRRVGDWDPVALGVHQAIGGGPLPAYVRRAHDHLLYALLDPAVAANRLVVLRGGSSTGKTRAAYQAVRARLPDRPLLYPASAGRLARLIEQGVPRGTVLWLNELRHYADDPAGPHALDCLAELLTGRDHVIVLTALWPDFWDAYTAPCHTGPGRPDPARATRTLLEPLPDLTGCGPGEADPARGARIDIPDHFTAPELERAGLLDDAALRQAIDAARHAGAPGQVTQYLAGVFALLDHYANRGANPHGHALITAAIDTVRMGHTHLLSTGLLQHAAVGYLDEDQRAALHDGWPAGAWEYATRRLHGAVRPLQPVPPDDGVGIAGYRLADYLDQHGRTTRTEHIPPAALLDRPHHPRPPRRPVSSRLRRLEAWPAPPRRPTPQERHRPRRLHHRIRSPHPPAHPPPHRPPPRPLDRHPHRPR</sequence>
<evidence type="ECO:0000256" key="1">
    <source>
        <dbReference type="SAM" id="MobiDB-lite"/>
    </source>
</evidence>
<feature type="region of interest" description="Disordered" evidence="1">
    <location>
        <begin position="463"/>
        <end position="544"/>
    </location>
</feature>
<dbReference type="Proteomes" id="UP000487268">
    <property type="component" value="Unassembled WGS sequence"/>
</dbReference>
<feature type="region of interest" description="Disordered" evidence="1">
    <location>
        <begin position="94"/>
        <end position="124"/>
    </location>
</feature>
<proteinExistence type="predicted"/>
<dbReference type="OrthoDB" id="3964962at2"/>
<gene>
    <name evidence="2" type="ORF">ACRB68_69940</name>
</gene>
<feature type="compositionally biased region" description="Basic residues" evidence="1">
    <location>
        <begin position="508"/>
        <end position="519"/>
    </location>
</feature>
<name>A0A7K0C624_9ACTN</name>
<dbReference type="RefSeq" id="WP_153540150.1">
    <property type="nucleotide sequence ID" value="NZ_WEGH01000005.1"/>
</dbReference>
<dbReference type="AlphaFoldDB" id="A0A7K0C624"/>
<comment type="caution">
    <text evidence="2">The sequence shown here is derived from an EMBL/GenBank/DDBJ whole genome shotgun (WGS) entry which is preliminary data.</text>
</comment>
<accession>A0A7K0C624</accession>
<keyword evidence="3" id="KW-1185">Reference proteome</keyword>
<evidence type="ECO:0000313" key="3">
    <source>
        <dbReference type="Proteomes" id="UP000487268"/>
    </source>
</evidence>
<reference evidence="2 3" key="1">
    <citation type="submission" date="2019-10" db="EMBL/GenBank/DDBJ databases">
        <title>Actinomadura rubteroloni sp. nov. and Actinomadura macrotermitis sp. nov., isolated from the gut of fungus growing-termite Macrotermes natalensis.</title>
        <authorList>
            <person name="Benndorf R."/>
            <person name="Martin K."/>
            <person name="Kuefner M."/>
            <person name="De Beer W."/>
            <person name="Kaster A.-K."/>
            <person name="Vollmers J."/>
            <person name="Poulsen M."/>
            <person name="Beemelmanns C."/>
        </authorList>
    </citation>
    <scope>NUCLEOTIDE SEQUENCE [LARGE SCALE GENOMIC DNA]</scope>
    <source>
        <strain evidence="2 3">RB68</strain>
    </source>
</reference>
<organism evidence="2 3">
    <name type="scientific">Actinomadura macrotermitis</name>
    <dbReference type="NCBI Taxonomy" id="2585200"/>
    <lineage>
        <taxon>Bacteria</taxon>
        <taxon>Bacillati</taxon>
        <taxon>Actinomycetota</taxon>
        <taxon>Actinomycetes</taxon>
        <taxon>Streptosporangiales</taxon>
        <taxon>Thermomonosporaceae</taxon>
        <taxon>Actinomadura</taxon>
    </lineage>
</organism>
<protein>
    <submittedName>
        <fullName evidence="2">Uncharacterized protein</fullName>
    </submittedName>
</protein>